<gene>
    <name evidence="8" type="ORF">SAMN04488089_11911</name>
</gene>
<name>A0AAJ4W6S1_MYRPR</name>
<dbReference type="Pfam" id="PF04011">
    <property type="entry name" value="LemA"/>
    <property type="match status" value="1"/>
</dbReference>
<evidence type="ECO:0000256" key="6">
    <source>
        <dbReference type="SAM" id="Coils"/>
    </source>
</evidence>
<feature type="coiled-coil region" evidence="6">
    <location>
        <begin position="109"/>
        <end position="136"/>
    </location>
</feature>
<protein>
    <submittedName>
        <fullName evidence="8">LemA protein</fullName>
    </submittedName>
</protein>
<sequence>MITYYLVPLLIVTIIVLWWIKTLNSFVHKNNRIKQADSSISVMLKQRSSLIPNIVASIEKYVDHESNILLEVTKLRSNALDTKETSSIDLPSIKLLSEEYPDLKADSQFTKLIDSLEEMELQIQAARRSFNAAAVDYNNYVQMFPSSIIASTKNYKVVELIAFSEEEAKDIDVRSLFTK</sequence>
<proteinExistence type="inferred from homology"/>
<evidence type="ECO:0000256" key="5">
    <source>
        <dbReference type="ARBA" id="ARBA00023136"/>
    </source>
</evidence>
<evidence type="ECO:0000256" key="4">
    <source>
        <dbReference type="ARBA" id="ARBA00022989"/>
    </source>
</evidence>
<dbReference type="PANTHER" id="PTHR34478">
    <property type="entry name" value="PROTEIN LEMA"/>
    <property type="match status" value="1"/>
</dbReference>
<comment type="subcellular location">
    <subcellularLocation>
        <location evidence="1">Membrane</location>
        <topology evidence="1">Single-pass membrane protein</topology>
    </subcellularLocation>
</comment>
<keyword evidence="3 7" id="KW-0812">Transmembrane</keyword>
<dbReference type="AlphaFoldDB" id="A0AAJ4W6S1"/>
<dbReference type="RefSeq" id="WP_041892470.1">
    <property type="nucleotide sequence ID" value="NZ_CP010817.1"/>
</dbReference>
<evidence type="ECO:0000256" key="1">
    <source>
        <dbReference type="ARBA" id="ARBA00004167"/>
    </source>
</evidence>
<comment type="caution">
    <text evidence="8">The sequence shown here is derived from an EMBL/GenBank/DDBJ whole genome shotgun (WGS) entry which is preliminary data.</text>
</comment>
<dbReference type="SUPFAM" id="SSF140478">
    <property type="entry name" value="LemA-like"/>
    <property type="match status" value="1"/>
</dbReference>
<dbReference type="PANTHER" id="PTHR34478:SF1">
    <property type="entry name" value="PROTEIN LEMA"/>
    <property type="match status" value="1"/>
</dbReference>
<evidence type="ECO:0000256" key="3">
    <source>
        <dbReference type="ARBA" id="ARBA00022692"/>
    </source>
</evidence>
<dbReference type="Gene3D" id="1.20.1440.20">
    <property type="entry name" value="LemA-like domain"/>
    <property type="match status" value="1"/>
</dbReference>
<dbReference type="InterPro" id="IPR007156">
    <property type="entry name" value="MamQ_LemA"/>
</dbReference>
<keyword evidence="9" id="KW-1185">Reference proteome</keyword>
<feature type="transmembrane region" description="Helical" evidence="7">
    <location>
        <begin position="6"/>
        <end position="24"/>
    </location>
</feature>
<evidence type="ECO:0000256" key="7">
    <source>
        <dbReference type="SAM" id="Phobius"/>
    </source>
</evidence>
<keyword evidence="5 7" id="KW-0472">Membrane</keyword>
<accession>A0AAJ4W6S1</accession>
<comment type="similarity">
    <text evidence="2">Belongs to the LemA family.</text>
</comment>
<keyword evidence="4 7" id="KW-1133">Transmembrane helix</keyword>
<dbReference type="EMBL" id="FOFY01000019">
    <property type="protein sequence ID" value="SER55671.1"/>
    <property type="molecule type" value="Genomic_DNA"/>
</dbReference>
<dbReference type="InterPro" id="IPR023353">
    <property type="entry name" value="LemA-like_dom_sf"/>
</dbReference>
<reference evidence="8 9" key="1">
    <citation type="submission" date="2016-10" db="EMBL/GenBank/DDBJ databases">
        <authorList>
            <person name="Varghese N."/>
            <person name="Submissions S."/>
        </authorList>
    </citation>
    <scope>NUCLEOTIDE SEQUENCE [LARGE SCALE GENOMIC DNA]</scope>
    <source>
        <strain evidence="9">DSM 19823 / KCTC 23066 / CCTCC M 208030 / D25</strain>
    </source>
</reference>
<dbReference type="GO" id="GO:0016020">
    <property type="term" value="C:membrane"/>
    <property type="evidence" value="ECO:0007669"/>
    <property type="project" value="UniProtKB-SubCell"/>
</dbReference>
<dbReference type="Proteomes" id="UP000183496">
    <property type="component" value="Unassembled WGS sequence"/>
</dbReference>
<evidence type="ECO:0000313" key="8">
    <source>
        <dbReference type="EMBL" id="SER55671.1"/>
    </source>
</evidence>
<keyword evidence="6" id="KW-0175">Coiled coil</keyword>
<evidence type="ECO:0000313" key="9">
    <source>
        <dbReference type="Proteomes" id="UP000183496"/>
    </source>
</evidence>
<organism evidence="8 9">
    <name type="scientific">Myroides profundi</name>
    <dbReference type="NCBI Taxonomy" id="480520"/>
    <lineage>
        <taxon>Bacteria</taxon>
        <taxon>Pseudomonadati</taxon>
        <taxon>Bacteroidota</taxon>
        <taxon>Flavobacteriia</taxon>
        <taxon>Flavobacteriales</taxon>
        <taxon>Flavobacteriaceae</taxon>
        <taxon>Myroides</taxon>
    </lineage>
</organism>
<evidence type="ECO:0000256" key="2">
    <source>
        <dbReference type="ARBA" id="ARBA00008854"/>
    </source>
</evidence>